<feature type="non-terminal residue" evidence="2">
    <location>
        <position position="1"/>
    </location>
</feature>
<organism evidence="2">
    <name type="scientific">uncultured Friedmanniella sp</name>
    <dbReference type="NCBI Taxonomy" id="335381"/>
    <lineage>
        <taxon>Bacteria</taxon>
        <taxon>Bacillati</taxon>
        <taxon>Actinomycetota</taxon>
        <taxon>Actinomycetes</taxon>
        <taxon>Propionibacteriales</taxon>
        <taxon>Nocardioidaceae</taxon>
        <taxon>Friedmanniella</taxon>
        <taxon>environmental samples</taxon>
    </lineage>
</organism>
<protein>
    <submittedName>
        <fullName evidence="2">Uncharacterized protein</fullName>
    </submittedName>
</protein>
<dbReference type="AlphaFoldDB" id="A0A6J4JUP1"/>
<feature type="non-terminal residue" evidence="2">
    <location>
        <position position="61"/>
    </location>
</feature>
<accession>A0A6J4JUP1</accession>
<reference evidence="2" key="1">
    <citation type="submission" date="2020-02" db="EMBL/GenBank/DDBJ databases">
        <authorList>
            <person name="Meier V. D."/>
        </authorList>
    </citation>
    <scope>NUCLEOTIDE SEQUENCE</scope>
    <source>
        <strain evidence="2">AVDCRST_MAG48</strain>
    </source>
</reference>
<name>A0A6J4JUP1_9ACTN</name>
<feature type="compositionally biased region" description="Basic residues" evidence="1">
    <location>
        <begin position="41"/>
        <end position="54"/>
    </location>
</feature>
<dbReference type="EMBL" id="CADCTS010000044">
    <property type="protein sequence ID" value="CAA9288086.1"/>
    <property type="molecule type" value="Genomic_DNA"/>
</dbReference>
<sequence length="61" mass="6278">GRRLDGGVGRPAAGHQADGDEHGTDQPALRAAAADGNWGASRRRSRPAGRRRTARPGGHGV</sequence>
<evidence type="ECO:0000313" key="2">
    <source>
        <dbReference type="EMBL" id="CAA9288086.1"/>
    </source>
</evidence>
<feature type="region of interest" description="Disordered" evidence="1">
    <location>
        <begin position="1"/>
        <end position="61"/>
    </location>
</feature>
<gene>
    <name evidence="2" type="ORF">AVDCRST_MAG48-297</name>
</gene>
<evidence type="ECO:0000256" key="1">
    <source>
        <dbReference type="SAM" id="MobiDB-lite"/>
    </source>
</evidence>
<proteinExistence type="predicted"/>